<feature type="region of interest" description="Disordered" evidence="1">
    <location>
        <begin position="168"/>
        <end position="296"/>
    </location>
</feature>
<name>A0A6A5XW39_9PLEO</name>
<dbReference type="GO" id="GO:0005935">
    <property type="term" value="C:cellular bud neck"/>
    <property type="evidence" value="ECO:0007669"/>
    <property type="project" value="TreeGrafter"/>
</dbReference>
<reference evidence="3" key="1">
    <citation type="journal article" date="2020" name="Stud. Mycol.">
        <title>101 Dothideomycetes genomes: a test case for predicting lifestyles and emergence of pathogens.</title>
        <authorList>
            <person name="Haridas S."/>
            <person name="Albert R."/>
            <person name="Binder M."/>
            <person name="Bloem J."/>
            <person name="Labutti K."/>
            <person name="Salamov A."/>
            <person name="Andreopoulos B."/>
            <person name="Baker S."/>
            <person name="Barry K."/>
            <person name="Bills G."/>
            <person name="Bluhm B."/>
            <person name="Cannon C."/>
            <person name="Castanera R."/>
            <person name="Culley D."/>
            <person name="Daum C."/>
            <person name="Ezra D."/>
            <person name="Gonzalez J."/>
            <person name="Henrissat B."/>
            <person name="Kuo A."/>
            <person name="Liang C."/>
            <person name="Lipzen A."/>
            <person name="Lutzoni F."/>
            <person name="Magnuson J."/>
            <person name="Mondo S."/>
            <person name="Nolan M."/>
            <person name="Ohm R."/>
            <person name="Pangilinan J."/>
            <person name="Park H.-J."/>
            <person name="Ramirez L."/>
            <person name="Alfaro M."/>
            <person name="Sun H."/>
            <person name="Tritt A."/>
            <person name="Yoshinaga Y."/>
            <person name="Zwiers L.-H."/>
            <person name="Turgeon B."/>
            <person name="Goodwin S."/>
            <person name="Spatafora J."/>
            <person name="Crous P."/>
            <person name="Grigoriev I."/>
        </authorList>
    </citation>
    <scope>NUCLEOTIDE SEQUENCE</scope>
    <source>
        <strain evidence="3">CBS 175.79</strain>
    </source>
</reference>
<organism evidence="3 4">
    <name type="scientific">Aaosphaeria arxii CBS 175.79</name>
    <dbReference type="NCBI Taxonomy" id="1450172"/>
    <lineage>
        <taxon>Eukaryota</taxon>
        <taxon>Fungi</taxon>
        <taxon>Dikarya</taxon>
        <taxon>Ascomycota</taxon>
        <taxon>Pezizomycotina</taxon>
        <taxon>Dothideomycetes</taxon>
        <taxon>Pleosporomycetidae</taxon>
        <taxon>Pleosporales</taxon>
        <taxon>Pleosporales incertae sedis</taxon>
        <taxon>Aaosphaeria</taxon>
    </lineage>
</organism>
<gene>
    <name evidence="3" type="ORF">BU24DRAFT_145680</name>
</gene>
<evidence type="ECO:0000256" key="1">
    <source>
        <dbReference type="SAM" id="MobiDB-lite"/>
    </source>
</evidence>
<dbReference type="OrthoDB" id="5401332at2759"/>
<keyword evidence="2" id="KW-1133">Transmembrane helix</keyword>
<dbReference type="RefSeq" id="XP_033385528.1">
    <property type="nucleotide sequence ID" value="XM_033521187.1"/>
</dbReference>
<keyword evidence="4" id="KW-1185">Reference proteome</keyword>
<evidence type="ECO:0000313" key="4">
    <source>
        <dbReference type="Proteomes" id="UP000799778"/>
    </source>
</evidence>
<feature type="transmembrane region" description="Helical" evidence="2">
    <location>
        <begin position="31"/>
        <end position="56"/>
    </location>
</feature>
<dbReference type="EMBL" id="ML978068">
    <property type="protein sequence ID" value="KAF2017189.1"/>
    <property type="molecule type" value="Genomic_DNA"/>
</dbReference>
<evidence type="ECO:0000313" key="3">
    <source>
        <dbReference type="EMBL" id="KAF2017189.1"/>
    </source>
</evidence>
<keyword evidence="2" id="KW-0812">Transmembrane</keyword>
<proteinExistence type="predicted"/>
<evidence type="ECO:0000256" key="2">
    <source>
        <dbReference type="SAM" id="Phobius"/>
    </source>
</evidence>
<feature type="compositionally biased region" description="Basic and acidic residues" evidence="1">
    <location>
        <begin position="168"/>
        <end position="179"/>
    </location>
</feature>
<keyword evidence="2" id="KW-0472">Membrane</keyword>
<sequence length="371" mass="39559">MPYLAARDPLADAKEALSSWDKCMDKSWCKWPVIAVIIIGTIIALSTILCIVRCIFCGAKCAMCCCSCCSCCSSSDSGHKRMKSGENGPYPQGYNGPPIPPPAIDNYSMNQQYRAHDAPAFQPGAPPDVPQYARFSSPSKPVNEDALPAMPSYSDAKVSYVEEAVPEKRGDMEMHRLDHNGSTTGVAPYGDMRKSPLQRSQTQDSFGFPPSYQNPTADGSYGQNDGFVSAAPHRSPHPSPGPYGSQNSYDAQPTGYRGPSPLQNPTAAYGGYGSNQQYGQSQVGLRHSPAPPSPSNYGDDYGFTSPVATRGAPYGMIQHDNYAPILSSSPSPGYAPTGASRFEPPPPVPAYSGQQNYGHSAGARQGPYGGF</sequence>
<dbReference type="PANTHER" id="PTHR40018:SF1">
    <property type="entry name" value="[PSI+] INDUCTION PROTEIN 2"/>
    <property type="match status" value="1"/>
</dbReference>
<accession>A0A6A5XW39</accession>
<protein>
    <recommendedName>
        <fullName evidence="5">Fibroin-3 related protein</fullName>
    </recommendedName>
</protein>
<feature type="region of interest" description="Disordered" evidence="1">
    <location>
        <begin position="327"/>
        <end position="371"/>
    </location>
</feature>
<dbReference type="AlphaFoldDB" id="A0A6A5XW39"/>
<dbReference type="GO" id="GO:0005886">
    <property type="term" value="C:plasma membrane"/>
    <property type="evidence" value="ECO:0007669"/>
    <property type="project" value="TreeGrafter"/>
</dbReference>
<evidence type="ECO:0008006" key="5">
    <source>
        <dbReference type="Google" id="ProtNLM"/>
    </source>
</evidence>
<dbReference type="PANTHER" id="PTHR40018">
    <property type="entry name" value="[PSI+] INDUCTION PROTEIN 2"/>
    <property type="match status" value="1"/>
</dbReference>
<feature type="compositionally biased region" description="Polar residues" evidence="1">
    <location>
        <begin position="197"/>
        <end position="223"/>
    </location>
</feature>
<dbReference type="InterPro" id="IPR037504">
    <property type="entry name" value="PSI_induc_2"/>
</dbReference>
<dbReference type="GeneID" id="54278584"/>
<dbReference type="Proteomes" id="UP000799778">
    <property type="component" value="Unassembled WGS sequence"/>
</dbReference>